<accession>A0A517LKG7</accession>
<feature type="compositionally biased region" description="Basic residues" evidence="1">
    <location>
        <begin position="559"/>
        <end position="570"/>
    </location>
</feature>
<feature type="compositionally biased region" description="Polar residues" evidence="1">
    <location>
        <begin position="13"/>
        <end position="30"/>
    </location>
</feature>
<dbReference type="AlphaFoldDB" id="A0A517LKG7"/>
<dbReference type="Proteomes" id="UP000316270">
    <property type="component" value="Chromosome 14"/>
</dbReference>
<proteinExistence type="predicted"/>
<dbReference type="OrthoDB" id="3944830at2759"/>
<evidence type="ECO:0000256" key="1">
    <source>
        <dbReference type="SAM" id="MobiDB-lite"/>
    </source>
</evidence>
<evidence type="ECO:0000313" key="2">
    <source>
        <dbReference type="EMBL" id="QDS76133.1"/>
    </source>
</evidence>
<dbReference type="SUPFAM" id="SSF81995">
    <property type="entry name" value="beta-sandwich domain of Sec23/24"/>
    <property type="match status" value="1"/>
</dbReference>
<reference evidence="2 3" key="1">
    <citation type="submission" date="2019-07" db="EMBL/GenBank/DDBJ databases">
        <title>Finished genome of Venturia effusa.</title>
        <authorList>
            <person name="Young C.A."/>
            <person name="Cox M.P."/>
            <person name="Ganley A.R.D."/>
            <person name="David W.J."/>
        </authorList>
    </citation>
    <scope>NUCLEOTIDE SEQUENCE [LARGE SCALE GENOMIC DNA]</scope>
    <source>
        <strain evidence="3">albino</strain>
    </source>
</reference>
<feature type="region of interest" description="Disordered" evidence="1">
    <location>
        <begin position="1"/>
        <end position="73"/>
    </location>
</feature>
<protein>
    <submittedName>
        <fullName evidence="2">Uncharacterized protein</fullName>
    </submittedName>
</protein>
<evidence type="ECO:0000313" key="3">
    <source>
        <dbReference type="Proteomes" id="UP000316270"/>
    </source>
</evidence>
<sequence>MSGYDHIPGLHSANASSLAQPQNGASSYSNPADPMSGLESLLAENRPQPTSSGPIYNGGVPPQQQQQQYVQGVPQQQMPVLEQNGQPAIQQPLLAQPVAQMQVKQENGVPTPPASDPILEIPACLLYTGEGSEEDQVIPKQRLSQLPQDVLLNMLKEGANEDGIHNLGSTPNFQSLRRLKQYLEKGDYQPFMPHTRLEYLDATGTAHEWAARLADSPNAVEVPKATYDLFLREVDLYLYAAKIGFAELRRTSAERLCSGYPKSVHGIWVLIDKVANIAAQHQDQGLMKRIMGYINANCKELTGLPEYVPLLRKLTRGRPPLGPVLLEAYISSSDAARRELKLGFKVAGAGDATPKTPVAPSQQIIAPTGPAANAGASPSPFPTSFPPPRRHAHNHPTFNAPFPAHEIPNLIEALQRQCLVVANDNGYGTLVKDGRRNVRNTEFKFLKGELLTADRYADTVNGRHNVLVMNAKGEIGDILRTLVKKVPTGLGVLSQGKIYTIVRMVARILVTTGRRFVGSKLTRNTDASVNAGNPPKTGHGRIPDREQRSFHQAGGYGGHRSRSRSPMRRY</sequence>
<keyword evidence="3" id="KW-1185">Reference proteome</keyword>
<organism evidence="2 3">
    <name type="scientific">Venturia effusa</name>
    <dbReference type="NCBI Taxonomy" id="50376"/>
    <lineage>
        <taxon>Eukaryota</taxon>
        <taxon>Fungi</taxon>
        <taxon>Dikarya</taxon>
        <taxon>Ascomycota</taxon>
        <taxon>Pezizomycotina</taxon>
        <taxon>Dothideomycetes</taxon>
        <taxon>Pleosporomycetidae</taxon>
        <taxon>Venturiales</taxon>
        <taxon>Venturiaceae</taxon>
        <taxon>Venturia</taxon>
    </lineage>
</organism>
<feature type="region of interest" description="Disordered" evidence="1">
    <location>
        <begin position="525"/>
        <end position="570"/>
    </location>
</feature>
<feature type="compositionally biased region" description="Low complexity" evidence="1">
    <location>
        <begin position="58"/>
        <end position="73"/>
    </location>
</feature>
<name>A0A517LKG7_9PEZI</name>
<dbReference type="EMBL" id="CP042198">
    <property type="protein sequence ID" value="QDS76133.1"/>
    <property type="molecule type" value="Genomic_DNA"/>
</dbReference>
<gene>
    <name evidence="2" type="ORF">FKW77_006993</name>
</gene>